<dbReference type="InterPro" id="IPR002925">
    <property type="entry name" value="Dienelactn_hydro"/>
</dbReference>
<dbReference type="OrthoDB" id="1393670at2759"/>
<feature type="domain" description="Dienelactone hydrolase" evidence="1">
    <location>
        <begin position="46"/>
        <end position="249"/>
    </location>
</feature>
<gene>
    <name evidence="2" type="ORF">PAXINDRAFT_172648</name>
</gene>
<dbReference type="SUPFAM" id="SSF53474">
    <property type="entry name" value="alpha/beta-Hydrolases"/>
    <property type="match status" value="1"/>
</dbReference>
<proteinExistence type="predicted"/>
<dbReference type="PANTHER" id="PTHR17630:SF44">
    <property type="entry name" value="PROTEIN AIM2"/>
    <property type="match status" value="1"/>
</dbReference>
<dbReference type="PANTHER" id="PTHR17630">
    <property type="entry name" value="DIENELACTONE HYDROLASE"/>
    <property type="match status" value="1"/>
</dbReference>
<dbReference type="Gene3D" id="3.40.50.1820">
    <property type="entry name" value="alpha/beta hydrolase"/>
    <property type="match status" value="1"/>
</dbReference>
<accession>A0A0C9TMR5</accession>
<evidence type="ECO:0000313" key="3">
    <source>
        <dbReference type="Proteomes" id="UP000053647"/>
    </source>
</evidence>
<dbReference type="GO" id="GO:0016787">
    <property type="term" value="F:hydrolase activity"/>
    <property type="evidence" value="ECO:0007669"/>
    <property type="project" value="InterPro"/>
</dbReference>
<evidence type="ECO:0000313" key="2">
    <source>
        <dbReference type="EMBL" id="KIJ09062.1"/>
    </source>
</evidence>
<dbReference type="Proteomes" id="UP000053647">
    <property type="component" value="Unassembled WGS sequence"/>
</dbReference>
<dbReference type="EMBL" id="KN819512">
    <property type="protein sequence ID" value="KIJ09062.1"/>
    <property type="molecule type" value="Genomic_DNA"/>
</dbReference>
<dbReference type="HOGENOM" id="CLU_054590_2_1_1"/>
<dbReference type="Pfam" id="PF01738">
    <property type="entry name" value="DLH"/>
    <property type="match status" value="1"/>
</dbReference>
<sequence length="251" mass="27487">MSTTLAGAPGACCFTGVQHSGTSAGRVEDLGGLNTYISESLAAAVAGTHKKVILFLADVYGPLFINNQLIQDYFASSGFIVLGPDYFFGDAVPNHQPGRDRNAWLQSVQASANEAFPKWLDAVKAIYGTENTKYCAVGYCFGAPFVMDLTADGLVVAGAIAHPAFLEESHFKKLDRPLLLSCSEEDFTFPLEARRRAEDIMVAKKSTYHFQVFSGVKHGFAVRGNPDIPQERWSKEESARGIKEWFTRFAE</sequence>
<dbReference type="AlphaFoldDB" id="A0A0C9TMR5"/>
<organism evidence="2 3">
    <name type="scientific">Paxillus involutus ATCC 200175</name>
    <dbReference type="NCBI Taxonomy" id="664439"/>
    <lineage>
        <taxon>Eukaryota</taxon>
        <taxon>Fungi</taxon>
        <taxon>Dikarya</taxon>
        <taxon>Basidiomycota</taxon>
        <taxon>Agaricomycotina</taxon>
        <taxon>Agaricomycetes</taxon>
        <taxon>Agaricomycetidae</taxon>
        <taxon>Boletales</taxon>
        <taxon>Paxilineae</taxon>
        <taxon>Paxillaceae</taxon>
        <taxon>Paxillus</taxon>
    </lineage>
</organism>
<name>A0A0C9TMR5_PAXIN</name>
<keyword evidence="3" id="KW-1185">Reference proteome</keyword>
<dbReference type="InterPro" id="IPR029058">
    <property type="entry name" value="AB_hydrolase_fold"/>
</dbReference>
<reference evidence="3" key="2">
    <citation type="submission" date="2015-01" db="EMBL/GenBank/DDBJ databases">
        <title>Evolutionary Origins and Diversification of the Mycorrhizal Mutualists.</title>
        <authorList>
            <consortium name="DOE Joint Genome Institute"/>
            <consortium name="Mycorrhizal Genomics Consortium"/>
            <person name="Kohler A."/>
            <person name="Kuo A."/>
            <person name="Nagy L.G."/>
            <person name="Floudas D."/>
            <person name="Copeland A."/>
            <person name="Barry K.W."/>
            <person name="Cichocki N."/>
            <person name="Veneault-Fourrey C."/>
            <person name="LaButti K."/>
            <person name="Lindquist E.A."/>
            <person name="Lipzen A."/>
            <person name="Lundell T."/>
            <person name="Morin E."/>
            <person name="Murat C."/>
            <person name="Riley R."/>
            <person name="Ohm R."/>
            <person name="Sun H."/>
            <person name="Tunlid A."/>
            <person name="Henrissat B."/>
            <person name="Grigoriev I.V."/>
            <person name="Hibbett D.S."/>
            <person name="Martin F."/>
        </authorList>
    </citation>
    <scope>NUCLEOTIDE SEQUENCE [LARGE SCALE GENOMIC DNA]</scope>
    <source>
        <strain evidence="3">ATCC 200175</strain>
    </source>
</reference>
<evidence type="ECO:0000259" key="1">
    <source>
        <dbReference type="Pfam" id="PF01738"/>
    </source>
</evidence>
<protein>
    <recommendedName>
        <fullName evidence="1">Dienelactone hydrolase domain-containing protein</fullName>
    </recommendedName>
</protein>
<reference evidence="2 3" key="1">
    <citation type="submission" date="2014-06" db="EMBL/GenBank/DDBJ databases">
        <authorList>
            <consortium name="DOE Joint Genome Institute"/>
            <person name="Kuo A."/>
            <person name="Kohler A."/>
            <person name="Nagy L.G."/>
            <person name="Floudas D."/>
            <person name="Copeland A."/>
            <person name="Barry K.W."/>
            <person name="Cichocki N."/>
            <person name="Veneault-Fourrey C."/>
            <person name="LaButti K."/>
            <person name="Lindquist E.A."/>
            <person name="Lipzen A."/>
            <person name="Lundell T."/>
            <person name="Morin E."/>
            <person name="Murat C."/>
            <person name="Sun H."/>
            <person name="Tunlid A."/>
            <person name="Henrissat B."/>
            <person name="Grigoriev I.V."/>
            <person name="Hibbett D.S."/>
            <person name="Martin F."/>
            <person name="Nordberg H.P."/>
            <person name="Cantor M.N."/>
            <person name="Hua S.X."/>
        </authorList>
    </citation>
    <scope>NUCLEOTIDE SEQUENCE [LARGE SCALE GENOMIC DNA]</scope>
    <source>
        <strain evidence="2 3">ATCC 200175</strain>
    </source>
</reference>